<proteinExistence type="predicted"/>
<evidence type="ECO:0000313" key="2">
    <source>
        <dbReference type="EMBL" id="MXP33316.1"/>
    </source>
</evidence>
<protein>
    <recommendedName>
        <fullName evidence="4">Lipoprotein</fullName>
    </recommendedName>
</protein>
<dbReference type="RefSeq" id="WP_160778088.1">
    <property type="nucleotide sequence ID" value="NZ_BAAAZF010000001.1"/>
</dbReference>
<keyword evidence="3" id="KW-1185">Reference proteome</keyword>
<accession>A0A845AXT4</accession>
<name>A0A845AXT4_9SPHN</name>
<reference evidence="2 3" key="1">
    <citation type="submission" date="2019-12" db="EMBL/GenBank/DDBJ databases">
        <title>Genomic-based taxomic classification of the family Erythrobacteraceae.</title>
        <authorList>
            <person name="Xu L."/>
        </authorList>
    </citation>
    <scope>NUCLEOTIDE SEQUENCE [LARGE SCALE GENOMIC DNA]</scope>
    <source>
        <strain evidence="2 3">JCM 16677</strain>
    </source>
</reference>
<organism evidence="2 3">
    <name type="scientific">Parerythrobacter jejuensis</name>
    <dbReference type="NCBI Taxonomy" id="795812"/>
    <lineage>
        <taxon>Bacteria</taxon>
        <taxon>Pseudomonadati</taxon>
        <taxon>Pseudomonadota</taxon>
        <taxon>Alphaproteobacteria</taxon>
        <taxon>Sphingomonadales</taxon>
        <taxon>Erythrobacteraceae</taxon>
        <taxon>Parerythrobacter</taxon>
    </lineage>
</organism>
<evidence type="ECO:0000313" key="3">
    <source>
        <dbReference type="Proteomes" id="UP000446786"/>
    </source>
</evidence>
<comment type="caution">
    <text evidence="2">The sequence shown here is derived from an EMBL/GenBank/DDBJ whole genome shotgun (WGS) entry which is preliminary data.</text>
</comment>
<sequence>MEGLKHLATLAALSMSCSCGPTVDFQSAKNAYLCDAIADTPLKKMAAEIVRSREYPLYDRMIYAAVSGDLGIEERSFLKGGNAWNELSISGDGSPKISAESATIEIDQLIATIERMNPKSAIHRQTVTHTICRKISIFDQSGHTDYVRLNASADNPGFDRIFYEMNLIE</sequence>
<dbReference type="EMBL" id="WTYE01000001">
    <property type="protein sequence ID" value="MXP33316.1"/>
    <property type="molecule type" value="Genomic_DNA"/>
</dbReference>
<evidence type="ECO:0008006" key="4">
    <source>
        <dbReference type="Google" id="ProtNLM"/>
    </source>
</evidence>
<dbReference type="PROSITE" id="PS51257">
    <property type="entry name" value="PROKAR_LIPOPROTEIN"/>
    <property type="match status" value="1"/>
</dbReference>
<dbReference type="EMBL" id="WTYE01000001">
    <property type="protein sequence ID" value="MXP30556.1"/>
    <property type="molecule type" value="Genomic_DNA"/>
</dbReference>
<evidence type="ECO:0000313" key="1">
    <source>
        <dbReference type="EMBL" id="MXP30556.1"/>
    </source>
</evidence>
<dbReference type="Proteomes" id="UP000446786">
    <property type="component" value="Unassembled WGS sequence"/>
</dbReference>
<gene>
    <name evidence="1" type="ORF">GRI94_01830</name>
    <name evidence="2" type="ORF">GRI94_15920</name>
</gene>
<dbReference type="AlphaFoldDB" id="A0A845AXT4"/>